<keyword evidence="2" id="KW-0472">Membrane</keyword>
<evidence type="ECO:0000313" key="3">
    <source>
        <dbReference type="EMBL" id="KFB45112.1"/>
    </source>
</evidence>
<dbReference type="Proteomes" id="UP000030765">
    <property type="component" value="Unassembled WGS sequence"/>
</dbReference>
<evidence type="ECO:0000256" key="2">
    <source>
        <dbReference type="SAM" id="Phobius"/>
    </source>
</evidence>
<feature type="transmembrane region" description="Helical" evidence="2">
    <location>
        <begin position="30"/>
        <end position="51"/>
    </location>
</feature>
<dbReference type="EnsemblMetazoa" id="ASIC013033-RA">
    <property type="protein sequence ID" value="ASIC013033-PA"/>
    <property type="gene ID" value="ASIC013033"/>
</dbReference>
<protein>
    <submittedName>
        <fullName evidence="3 4">Type 2 phosphatidic acid phosphatase beta</fullName>
    </submittedName>
</protein>
<proteinExistence type="predicted"/>
<organism evidence="3">
    <name type="scientific">Anopheles sinensis</name>
    <name type="common">Mosquito</name>
    <dbReference type="NCBI Taxonomy" id="74873"/>
    <lineage>
        <taxon>Eukaryota</taxon>
        <taxon>Metazoa</taxon>
        <taxon>Ecdysozoa</taxon>
        <taxon>Arthropoda</taxon>
        <taxon>Hexapoda</taxon>
        <taxon>Insecta</taxon>
        <taxon>Pterygota</taxon>
        <taxon>Neoptera</taxon>
        <taxon>Endopterygota</taxon>
        <taxon>Diptera</taxon>
        <taxon>Nematocera</taxon>
        <taxon>Culicoidea</taxon>
        <taxon>Culicidae</taxon>
        <taxon>Anophelinae</taxon>
        <taxon>Anopheles</taxon>
    </lineage>
</organism>
<keyword evidence="5" id="KW-1185">Reference proteome</keyword>
<keyword evidence="2" id="KW-0812">Transmembrane</keyword>
<dbReference type="EMBL" id="ATLV01020332">
    <property type="status" value="NOT_ANNOTATED_CDS"/>
    <property type="molecule type" value="Genomic_DNA"/>
</dbReference>
<dbReference type="AlphaFoldDB" id="A0A084W4G8"/>
<evidence type="ECO:0000313" key="5">
    <source>
        <dbReference type="Proteomes" id="UP000030765"/>
    </source>
</evidence>
<reference evidence="3 5" key="1">
    <citation type="journal article" date="2014" name="BMC Genomics">
        <title>Genome sequence of Anopheles sinensis provides insight into genetics basis of mosquito competence for malaria parasites.</title>
        <authorList>
            <person name="Zhou D."/>
            <person name="Zhang D."/>
            <person name="Ding G."/>
            <person name="Shi L."/>
            <person name="Hou Q."/>
            <person name="Ye Y."/>
            <person name="Xu Y."/>
            <person name="Zhou H."/>
            <person name="Xiong C."/>
            <person name="Li S."/>
            <person name="Yu J."/>
            <person name="Hong S."/>
            <person name="Yu X."/>
            <person name="Zou P."/>
            <person name="Chen C."/>
            <person name="Chang X."/>
            <person name="Wang W."/>
            <person name="Lv Y."/>
            <person name="Sun Y."/>
            <person name="Ma L."/>
            <person name="Shen B."/>
            <person name="Zhu C."/>
        </authorList>
    </citation>
    <scope>NUCLEOTIDE SEQUENCE [LARGE SCALE GENOMIC DNA]</scope>
</reference>
<evidence type="ECO:0000256" key="1">
    <source>
        <dbReference type="SAM" id="MobiDB-lite"/>
    </source>
</evidence>
<evidence type="ECO:0000313" key="4">
    <source>
        <dbReference type="EnsemblMetazoa" id="ASIC013033-PA"/>
    </source>
</evidence>
<sequence length="180" mass="20077">MLGVFVSRKLSGQANSERTCRLKGTRSCSILAYVLVVFLPFACAGGVLPPLDLWGITRETSLSSSVRNRFHGAITVEDECLDIYYRHIPRPRNTPHTRSVGNHIRQPQPPYTLENANGDTTDGGGPAASRKGLSPVFRYRFVSTFRQRRTITANQVLNSTCTRIHAHDVQTEGYYRVIGL</sequence>
<feature type="region of interest" description="Disordered" evidence="1">
    <location>
        <begin position="92"/>
        <end position="131"/>
    </location>
</feature>
<name>A0A084W4G8_ANOSI</name>
<dbReference type="EMBL" id="KE525298">
    <property type="protein sequence ID" value="KFB45112.1"/>
    <property type="molecule type" value="Genomic_DNA"/>
</dbReference>
<keyword evidence="2" id="KW-1133">Transmembrane helix</keyword>
<gene>
    <name evidence="3" type="ORF">ZHAS_00013033</name>
</gene>
<reference evidence="4" key="2">
    <citation type="submission" date="2020-05" db="UniProtKB">
        <authorList>
            <consortium name="EnsemblMetazoa"/>
        </authorList>
    </citation>
    <scope>IDENTIFICATION</scope>
</reference>
<accession>A0A084W4G8</accession>
<dbReference type="VEuPathDB" id="VectorBase:ASIC013033"/>